<dbReference type="RefSeq" id="WP_377352612.1">
    <property type="nucleotide sequence ID" value="NZ_JBHTLQ010000006.1"/>
</dbReference>
<gene>
    <name evidence="1" type="ORF">ACFQ27_03845</name>
</gene>
<name>A0ABW3T0E2_9CAUL</name>
<sequence length="105" mass="11257">MAEKYTPGGRAHRMLERLAKGPATQTELAEIVQGPSQSWASAKHKAWRLLVHLEGDGLVIREPVPTITASGRAWLAQRGPSDAVVPSTATVRIFGHPRQAVGAEA</sequence>
<organism evidence="1 2">
    <name type="scientific">Phenylobacterium conjunctum</name>
    <dbReference type="NCBI Taxonomy" id="1298959"/>
    <lineage>
        <taxon>Bacteria</taxon>
        <taxon>Pseudomonadati</taxon>
        <taxon>Pseudomonadota</taxon>
        <taxon>Alphaproteobacteria</taxon>
        <taxon>Caulobacterales</taxon>
        <taxon>Caulobacteraceae</taxon>
        <taxon>Phenylobacterium</taxon>
    </lineage>
</organism>
<dbReference type="InterPro" id="IPR036390">
    <property type="entry name" value="WH_DNA-bd_sf"/>
</dbReference>
<dbReference type="SUPFAM" id="SSF46785">
    <property type="entry name" value="Winged helix' DNA-binding domain"/>
    <property type="match status" value="1"/>
</dbReference>
<protein>
    <submittedName>
        <fullName evidence="1">Uncharacterized protein</fullName>
    </submittedName>
</protein>
<reference evidence="2" key="1">
    <citation type="journal article" date="2019" name="Int. J. Syst. Evol. Microbiol.">
        <title>The Global Catalogue of Microorganisms (GCM) 10K type strain sequencing project: providing services to taxonomists for standard genome sequencing and annotation.</title>
        <authorList>
            <consortium name="The Broad Institute Genomics Platform"/>
            <consortium name="The Broad Institute Genome Sequencing Center for Infectious Disease"/>
            <person name="Wu L."/>
            <person name="Ma J."/>
        </authorList>
    </citation>
    <scope>NUCLEOTIDE SEQUENCE [LARGE SCALE GENOMIC DNA]</scope>
    <source>
        <strain evidence="2">CCUG 55074</strain>
    </source>
</reference>
<comment type="caution">
    <text evidence="1">The sequence shown here is derived from an EMBL/GenBank/DDBJ whole genome shotgun (WGS) entry which is preliminary data.</text>
</comment>
<evidence type="ECO:0000313" key="1">
    <source>
        <dbReference type="EMBL" id="MFD1189701.1"/>
    </source>
</evidence>
<keyword evidence="2" id="KW-1185">Reference proteome</keyword>
<dbReference type="Proteomes" id="UP001597216">
    <property type="component" value="Unassembled WGS sequence"/>
</dbReference>
<dbReference type="EMBL" id="JBHTLQ010000006">
    <property type="protein sequence ID" value="MFD1189701.1"/>
    <property type="molecule type" value="Genomic_DNA"/>
</dbReference>
<proteinExistence type="predicted"/>
<evidence type="ECO:0000313" key="2">
    <source>
        <dbReference type="Proteomes" id="UP001597216"/>
    </source>
</evidence>
<accession>A0ABW3T0E2</accession>